<dbReference type="OrthoDB" id="427960at2759"/>
<feature type="region of interest" description="Disordered" evidence="1">
    <location>
        <begin position="111"/>
        <end position="208"/>
    </location>
</feature>
<name>A0A2I1DFM6_ASPC2</name>
<feature type="compositionally biased region" description="Gly residues" evidence="1">
    <location>
        <begin position="188"/>
        <end position="198"/>
    </location>
</feature>
<dbReference type="GeneID" id="36547349"/>
<evidence type="ECO:0000256" key="1">
    <source>
        <dbReference type="SAM" id="MobiDB-lite"/>
    </source>
</evidence>
<dbReference type="Proteomes" id="UP000234254">
    <property type="component" value="Unassembled WGS sequence"/>
</dbReference>
<evidence type="ECO:0000313" key="2">
    <source>
        <dbReference type="EMBL" id="PKY08676.1"/>
    </source>
</evidence>
<feature type="region of interest" description="Disordered" evidence="1">
    <location>
        <begin position="12"/>
        <end position="58"/>
    </location>
</feature>
<sequence>MSSRLLTMKFMQRAAATAAAKESSQKPSSTDPNTPSPKRQKVGYNDATQSPSGTPTSDLEAISAALAAEEEKRREAVTRQAAEAGESEWVLDYGNDAFNQYPSQPPVVVADSLDVDSEDMDYGGRQSYGNYKKKNKNWKANKDPESGSEEEDDEDIDALIESGKKKANKKDKDRAHQPVRLSKLTSISGGGQIQGGGMSRSQKKRKSK</sequence>
<reference evidence="2" key="1">
    <citation type="submission" date="2016-12" db="EMBL/GenBank/DDBJ databases">
        <title>The genomes of Aspergillus section Nigri reveals drivers in fungal speciation.</title>
        <authorList>
            <consortium name="DOE Joint Genome Institute"/>
            <person name="Vesth T.C."/>
            <person name="Nybo J."/>
            <person name="Theobald S."/>
            <person name="Brandl J."/>
            <person name="Frisvad J.C."/>
            <person name="Nielsen K.F."/>
            <person name="Lyhne E.K."/>
            <person name="Kogle M.E."/>
            <person name="Kuo A."/>
            <person name="Riley R."/>
            <person name="Clum A."/>
            <person name="Nolan M."/>
            <person name="Lipzen A."/>
            <person name="Salamov A."/>
            <person name="Henrissat B."/>
            <person name="Wiebenga A."/>
            <person name="De vries R.P."/>
            <person name="Grigoriev I.V."/>
            <person name="Mortensen U.H."/>
            <person name="Andersen M.R."/>
            <person name="Baker S.E."/>
        </authorList>
    </citation>
    <scope>NUCLEOTIDE SEQUENCE</scope>
    <source>
        <strain evidence="2">IBT 28561</strain>
    </source>
</reference>
<accession>A0A2I1DFM6</accession>
<feature type="compositionally biased region" description="Acidic residues" evidence="1">
    <location>
        <begin position="146"/>
        <end position="158"/>
    </location>
</feature>
<dbReference type="EMBL" id="MSFM01000001">
    <property type="protein sequence ID" value="PKY08676.1"/>
    <property type="molecule type" value="Genomic_DNA"/>
</dbReference>
<evidence type="ECO:0000313" key="3">
    <source>
        <dbReference type="Proteomes" id="UP000234254"/>
    </source>
</evidence>
<comment type="caution">
    <text evidence="2">The sequence shown here is derived from an EMBL/GenBank/DDBJ whole genome shotgun (WGS) entry which is preliminary data.</text>
</comment>
<protein>
    <submittedName>
        <fullName evidence="2">Uncharacterized protein</fullName>
    </submittedName>
</protein>
<gene>
    <name evidence="2" type="ORF">P168DRAFT_314738</name>
</gene>
<keyword evidence="3" id="KW-1185">Reference proteome</keyword>
<dbReference type="VEuPathDB" id="FungiDB:P168DRAFT_314738"/>
<dbReference type="RefSeq" id="XP_024697270.1">
    <property type="nucleotide sequence ID" value="XM_024839825.1"/>
</dbReference>
<dbReference type="AlphaFoldDB" id="A0A2I1DFM6"/>
<organism evidence="2 3">
    <name type="scientific">Aspergillus campestris (strain IBT 28561)</name>
    <dbReference type="NCBI Taxonomy" id="1392248"/>
    <lineage>
        <taxon>Eukaryota</taxon>
        <taxon>Fungi</taxon>
        <taxon>Dikarya</taxon>
        <taxon>Ascomycota</taxon>
        <taxon>Pezizomycotina</taxon>
        <taxon>Eurotiomycetes</taxon>
        <taxon>Eurotiomycetidae</taxon>
        <taxon>Eurotiales</taxon>
        <taxon>Aspergillaceae</taxon>
        <taxon>Aspergillus</taxon>
        <taxon>Aspergillus subgen. Circumdati</taxon>
    </lineage>
</organism>
<proteinExistence type="predicted"/>
<feature type="compositionally biased region" description="Polar residues" evidence="1">
    <location>
        <begin position="25"/>
        <end position="37"/>
    </location>
</feature>
<feature type="compositionally biased region" description="Polar residues" evidence="1">
    <location>
        <begin position="46"/>
        <end position="57"/>
    </location>
</feature>